<evidence type="ECO:0000313" key="2">
    <source>
        <dbReference type="EMBL" id="EFC44046.1"/>
    </source>
</evidence>
<proteinExistence type="predicted"/>
<protein>
    <submittedName>
        <fullName evidence="2">Predicted protein</fullName>
    </submittedName>
</protein>
<accession>D2VGD2</accession>
<name>D2VGD2_NAEGR</name>
<keyword evidence="3" id="KW-1185">Reference proteome</keyword>
<dbReference type="AlphaFoldDB" id="D2VGD2"/>
<evidence type="ECO:0000313" key="3">
    <source>
        <dbReference type="Proteomes" id="UP000006671"/>
    </source>
</evidence>
<dbReference type="RefSeq" id="XP_002676790.1">
    <property type="nucleotide sequence ID" value="XM_002676744.1"/>
</dbReference>
<reference evidence="2 3" key="1">
    <citation type="journal article" date="2010" name="Cell">
        <title>The genome of Naegleria gruberi illuminates early eukaryotic versatility.</title>
        <authorList>
            <person name="Fritz-Laylin L.K."/>
            <person name="Prochnik S.E."/>
            <person name="Ginger M.L."/>
            <person name="Dacks J.B."/>
            <person name="Carpenter M.L."/>
            <person name="Field M.C."/>
            <person name="Kuo A."/>
            <person name="Paredez A."/>
            <person name="Chapman J."/>
            <person name="Pham J."/>
            <person name="Shu S."/>
            <person name="Neupane R."/>
            <person name="Cipriano M."/>
            <person name="Mancuso J."/>
            <person name="Tu H."/>
            <person name="Salamov A."/>
            <person name="Lindquist E."/>
            <person name="Shapiro H."/>
            <person name="Lucas S."/>
            <person name="Grigoriev I.V."/>
            <person name="Cande W.Z."/>
            <person name="Fulton C."/>
            <person name="Rokhsar D.S."/>
            <person name="Dawson S.C."/>
        </authorList>
    </citation>
    <scope>NUCLEOTIDE SEQUENCE [LARGE SCALE GENOMIC DNA]</scope>
    <source>
        <strain evidence="2 3">NEG-M</strain>
    </source>
</reference>
<dbReference type="EMBL" id="GG738870">
    <property type="protein sequence ID" value="EFC44046.1"/>
    <property type="molecule type" value="Genomic_DNA"/>
</dbReference>
<dbReference type="InParanoid" id="D2VGD2"/>
<dbReference type="GeneID" id="8850077"/>
<sequence>MSAANLMLFANHSASNSIVDEVTNEVLIDLMNRHDFMSLLDQVVEDSSTKPFNSSNNSCTFHPQKPQECQMIQSTISSPSDMITLDESYIHQLIDLELRNVPSTLGLVWSKLSSTTNEFQFNARTITQSSTSSSPTTTTTTSACSNSNTLFNSFSSNNENQYSTTTTSPLLAGNNVWEPSSTPITSVPDSSNFVILPSLENSQQPDLHLQCNNSNGMKPFNGSLSYTGSPSKIAKKQKMKASSSPMKKQLVSNNEELSYCISFHQPESSFSNFTSYNDDKKVSKKRRSSSSSNNNMPNYRVRFSHNKFEEIEFKKSNPKGKFIIFK</sequence>
<feature type="region of interest" description="Disordered" evidence="1">
    <location>
        <begin position="274"/>
        <end position="300"/>
    </location>
</feature>
<dbReference type="KEGG" id="ngr:NAEGRDRAFT_67935"/>
<dbReference type="Proteomes" id="UP000006671">
    <property type="component" value="Unassembled WGS sequence"/>
</dbReference>
<organism evidence="3">
    <name type="scientific">Naegleria gruberi</name>
    <name type="common">Amoeba</name>
    <dbReference type="NCBI Taxonomy" id="5762"/>
    <lineage>
        <taxon>Eukaryota</taxon>
        <taxon>Discoba</taxon>
        <taxon>Heterolobosea</taxon>
        <taxon>Tetramitia</taxon>
        <taxon>Eutetramitia</taxon>
        <taxon>Vahlkampfiidae</taxon>
        <taxon>Naegleria</taxon>
    </lineage>
</organism>
<evidence type="ECO:0000256" key="1">
    <source>
        <dbReference type="SAM" id="MobiDB-lite"/>
    </source>
</evidence>
<gene>
    <name evidence="2" type="ORF">NAEGRDRAFT_67935</name>
</gene>
<dbReference type="VEuPathDB" id="AmoebaDB:NAEGRDRAFT_67935"/>